<name>A0A2T4PZK3_STAWA</name>
<accession>A0A2T4PZK3</accession>
<evidence type="ECO:0000259" key="2">
    <source>
        <dbReference type="SMART" id="SM00834"/>
    </source>
</evidence>
<proteinExistence type="predicted"/>
<dbReference type="SMART" id="SM00834">
    <property type="entry name" value="CxxC_CXXC_SSSS"/>
    <property type="match status" value="1"/>
</dbReference>
<feature type="compositionally biased region" description="Basic and acidic residues" evidence="1">
    <location>
        <begin position="51"/>
        <end position="70"/>
    </location>
</feature>
<protein>
    <submittedName>
        <fullName evidence="3">Transcriptional regulator</fullName>
    </submittedName>
</protein>
<feature type="domain" description="Putative regulatory protein FmdB zinc ribbon" evidence="2">
    <location>
        <begin position="1"/>
        <end position="41"/>
    </location>
</feature>
<gene>
    <name evidence="3" type="ORF">BU085_08530</name>
</gene>
<dbReference type="EMBL" id="PZEV01000027">
    <property type="protein sequence ID" value="PTI50546.1"/>
    <property type="molecule type" value="Genomic_DNA"/>
</dbReference>
<evidence type="ECO:0000256" key="1">
    <source>
        <dbReference type="SAM" id="MobiDB-lite"/>
    </source>
</evidence>
<evidence type="ECO:0000313" key="3">
    <source>
        <dbReference type="EMBL" id="PTI50546.1"/>
    </source>
</evidence>
<dbReference type="NCBIfam" id="TIGR02605">
    <property type="entry name" value="CxxC_CxxC_SSSS"/>
    <property type="match status" value="1"/>
</dbReference>
<dbReference type="AlphaFoldDB" id="A0A2T4PZK3"/>
<sequence>MPQYTYECKRCGEFTLRQSMNEQHDMAECPQCHHDAKRVFSTFQTYKMDGKLKQRIERGQTPRIMSKDQLPKMTPRPTKQSRPWMADH</sequence>
<comment type="caution">
    <text evidence="3">The sequence shown here is derived from an EMBL/GenBank/DDBJ whole genome shotgun (WGS) entry which is preliminary data.</text>
</comment>
<dbReference type="Pfam" id="PF09723">
    <property type="entry name" value="Zn_ribbon_8"/>
    <property type="match status" value="1"/>
</dbReference>
<feature type="region of interest" description="Disordered" evidence="1">
    <location>
        <begin position="51"/>
        <end position="88"/>
    </location>
</feature>
<evidence type="ECO:0000313" key="4">
    <source>
        <dbReference type="Proteomes" id="UP000240717"/>
    </source>
</evidence>
<dbReference type="RefSeq" id="WP_107532831.1">
    <property type="nucleotide sequence ID" value="NZ_PZEV01000027.1"/>
</dbReference>
<reference evidence="3 4" key="1">
    <citation type="journal article" date="2016" name="Front. Microbiol.">
        <title>Comprehensive Phylogenetic Analysis of Bovine Non-aureus Staphylococci Species Based on Whole-Genome Sequencing.</title>
        <authorList>
            <person name="Naushad S."/>
            <person name="Barkema H.W."/>
            <person name="Luby C."/>
            <person name="Condas L.A."/>
            <person name="Nobrega D.B."/>
            <person name="Carson D.A."/>
            <person name="De Buck J."/>
        </authorList>
    </citation>
    <scope>NUCLEOTIDE SEQUENCE [LARGE SCALE GENOMIC DNA]</scope>
    <source>
        <strain evidence="3 4">SNUC 2993</strain>
    </source>
</reference>
<organism evidence="3 4">
    <name type="scientific">Staphylococcus warneri</name>
    <dbReference type="NCBI Taxonomy" id="1292"/>
    <lineage>
        <taxon>Bacteria</taxon>
        <taxon>Bacillati</taxon>
        <taxon>Bacillota</taxon>
        <taxon>Bacilli</taxon>
        <taxon>Bacillales</taxon>
        <taxon>Staphylococcaceae</taxon>
        <taxon>Staphylococcus</taxon>
    </lineage>
</organism>
<dbReference type="Proteomes" id="UP000240717">
    <property type="component" value="Unassembled WGS sequence"/>
</dbReference>
<dbReference type="InterPro" id="IPR013429">
    <property type="entry name" value="Regulatory_FmdB_Zinc_ribbon"/>
</dbReference>